<dbReference type="PANTHER" id="PTHR33376:SF7">
    <property type="entry name" value="C4-DICARBOXYLATE-BINDING PROTEIN DCTB"/>
    <property type="match status" value="1"/>
</dbReference>
<dbReference type="InterPro" id="IPR018389">
    <property type="entry name" value="DctP_fam"/>
</dbReference>
<feature type="signal peptide" evidence="4">
    <location>
        <begin position="1"/>
        <end position="21"/>
    </location>
</feature>
<keyword evidence="3 4" id="KW-0732">Signal</keyword>
<dbReference type="GO" id="GO:0055085">
    <property type="term" value="P:transmembrane transport"/>
    <property type="evidence" value="ECO:0007669"/>
    <property type="project" value="InterPro"/>
</dbReference>
<dbReference type="Pfam" id="PF03480">
    <property type="entry name" value="DctP"/>
    <property type="match status" value="1"/>
</dbReference>
<sequence>MKFFRICIAAIVALAPFGAAADEIVLKSVSTWPSSYAVVKEYLRFVERVNEAGKGVVRIEHVGGPEVVPADQQDTAIRNGVFDIQFGAASYYSGVVPEADALKASELTPVEARKAGAIELLSGIWRKKLNAEVLAWMSGGVGFYLYLTEAPKLTEEGVPDLRGLKLRSSSAYKDWFEAMGATNVMMAPPETFSAFERGMVNGLAATAINFRDVGVTKFIKARVSPSVWQIDTLIVMNAGKFDALSEAARKVLVDAAIAQEAQTMDAYRIQADEEAAEIAKSGVQFVELSTDAGAKYKALAHQLVWERLARNAPDNADALRRALSR</sequence>
<dbReference type="Proteomes" id="UP000536262">
    <property type="component" value="Unassembled WGS sequence"/>
</dbReference>
<dbReference type="AlphaFoldDB" id="A0A7X0KMX3"/>
<organism evidence="5 6">
    <name type="scientific">Aminobacter aganoensis</name>
    <dbReference type="NCBI Taxonomy" id="83264"/>
    <lineage>
        <taxon>Bacteria</taxon>
        <taxon>Pseudomonadati</taxon>
        <taxon>Pseudomonadota</taxon>
        <taxon>Alphaproteobacteria</taxon>
        <taxon>Hyphomicrobiales</taxon>
        <taxon>Phyllobacteriaceae</taxon>
        <taxon>Aminobacter</taxon>
    </lineage>
</organism>
<name>A0A7X0KMX3_9HYPH</name>
<proteinExistence type="inferred from homology"/>
<evidence type="ECO:0000313" key="6">
    <source>
        <dbReference type="Proteomes" id="UP000536262"/>
    </source>
</evidence>
<reference evidence="5 6" key="1">
    <citation type="submission" date="2020-08" db="EMBL/GenBank/DDBJ databases">
        <title>Genomic Encyclopedia of Type Strains, Phase IV (KMG-IV): sequencing the most valuable type-strain genomes for metagenomic binning, comparative biology and taxonomic classification.</title>
        <authorList>
            <person name="Goeker M."/>
        </authorList>
    </citation>
    <scope>NUCLEOTIDE SEQUENCE [LARGE SCALE GENOMIC DNA]</scope>
    <source>
        <strain evidence="5 6">DSM 7051</strain>
    </source>
</reference>
<comment type="caution">
    <text evidence="5">The sequence shown here is derived from an EMBL/GenBank/DDBJ whole genome shotgun (WGS) entry which is preliminary data.</text>
</comment>
<feature type="chain" id="PRO_5030775647" evidence="4">
    <location>
        <begin position="22"/>
        <end position="325"/>
    </location>
</feature>
<keyword evidence="2" id="KW-0813">Transport</keyword>
<evidence type="ECO:0000256" key="2">
    <source>
        <dbReference type="ARBA" id="ARBA00022448"/>
    </source>
</evidence>
<dbReference type="PANTHER" id="PTHR33376">
    <property type="match status" value="1"/>
</dbReference>
<dbReference type="RefSeq" id="WP_184701001.1">
    <property type="nucleotide sequence ID" value="NZ_BAABEG010000002.1"/>
</dbReference>
<evidence type="ECO:0000256" key="1">
    <source>
        <dbReference type="ARBA" id="ARBA00009023"/>
    </source>
</evidence>
<dbReference type="EMBL" id="JACHOU010000014">
    <property type="protein sequence ID" value="MBB6356533.1"/>
    <property type="molecule type" value="Genomic_DNA"/>
</dbReference>
<protein>
    <submittedName>
        <fullName evidence="5">TRAP-type C4-dicarboxylate transport system substrate-binding protein</fullName>
    </submittedName>
</protein>
<evidence type="ECO:0000313" key="5">
    <source>
        <dbReference type="EMBL" id="MBB6356533.1"/>
    </source>
</evidence>
<dbReference type="Gene3D" id="3.40.190.170">
    <property type="entry name" value="Bacterial extracellular solute-binding protein, family 7"/>
    <property type="match status" value="1"/>
</dbReference>
<comment type="similarity">
    <text evidence="1">Belongs to the bacterial solute-binding protein 7 family.</text>
</comment>
<keyword evidence="6" id="KW-1185">Reference proteome</keyword>
<dbReference type="InterPro" id="IPR038404">
    <property type="entry name" value="TRAP_DctP_sf"/>
</dbReference>
<dbReference type="NCBIfam" id="NF037995">
    <property type="entry name" value="TRAP_S1"/>
    <property type="match status" value="1"/>
</dbReference>
<evidence type="ECO:0000256" key="3">
    <source>
        <dbReference type="ARBA" id="ARBA00022729"/>
    </source>
</evidence>
<gene>
    <name evidence="5" type="ORF">GGR00_004345</name>
</gene>
<accession>A0A7X0KMX3</accession>
<evidence type="ECO:0000256" key="4">
    <source>
        <dbReference type="SAM" id="SignalP"/>
    </source>
</evidence>